<evidence type="ECO:0000313" key="4">
    <source>
        <dbReference type="Proteomes" id="UP000028702"/>
    </source>
</evidence>
<dbReference type="Pfam" id="PF00226">
    <property type="entry name" value="DnaJ"/>
    <property type="match status" value="1"/>
</dbReference>
<dbReference type="Gene3D" id="1.10.287.110">
    <property type="entry name" value="DnaJ domain"/>
    <property type="match status" value="1"/>
</dbReference>
<dbReference type="SUPFAM" id="SSF46565">
    <property type="entry name" value="Chaperone J-domain"/>
    <property type="match status" value="1"/>
</dbReference>
<feature type="domain" description="J" evidence="2">
    <location>
        <begin position="151"/>
        <end position="208"/>
    </location>
</feature>
<dbReference type="SMART" id="SM00271">
    <property type="entry name" value="DnaJ"/>
    <property type="match status" value="1"/>
</dbReference>
<gene>
    <name evidence="3" type="ORF">M2A_1919</name>
</gene>
<dbReference type="AlphaFoldDB" id="A0A081BBK2"/>
<proteinExistence type="predicted"/>
<dbReference type="Proteomes" id="UP000028702">
    <property type="component" value="Unassembled WGS sequence"/>
</dbReference>
<dbReference type="EMBL" id="BBIO01000009">
    <property type="protein sequence ID" value="GAK45420.1"/>
    <property type="molecule type" value="Genomic_DNA"/>
</dbReference>
<organism evidence="3 4">
    <name type="scientific">Tepidicaulis marinus</name>
    <dbReference type="NCBI Taxonomy" id="1333998"/>
    <lineage>
        <taxon>Bacteria</taxon>
        <taxon>Pseudomonadati</taxon>
        <taxon>Pseudomonadota</taxon>
        <taxon>Alphaproteobacteria</taxon>
        <taxon>Hyphomicrobiales</taxon>
        <taxon>Parvibaculaceae</taxon>
        <taxon>Tepidicaulis</taxon>
    </lineage>
</organism>
<feature type="compositionally biased region" description="Basic and acidic residues" evidence="1">
    <location>
        <begin position="134"/>
        <end position="147"/>
    </location>
</feature>
<comment type="caution">
    <text evidence="3">The sequence shown here is derived from an EMBL/GenBank/DDBJ whole genome shotgun (WGS) entry which is preliminary data.</text>
</comment>
<sequence length="209" mass="24037">MKLNSKYFDMIRIAPRKAKNAEPEVRQCQHPGCEAPGPHRAPKGRLPDEKPPVEDFYYWFCADHIREYNRAFNYFEGMSEAEQTAYREQMATGYRPTWKMGVNSWAGQAAKGDATFFDDPLGLFKYRNTGPGERPQEEGPRRRPPRNAERKALEALGLDETAALNDIKARYKELVKRFHPDANGGNRAAEDQLRKVIQAYDYLKKSGFC</sequence>
<dbReference type="InterPro" id="IPR036869">
    <property type="entry name" value="J_dom_sf"/>
</dbReference>
<protein>
    <submittedName>
        <fullName evidence="3">DnaJ family molecular chaperone</fullName>
    </submittedName>
</protein>
<feature type="region of interest" description="Disordered" evidence="1">
    <location>
        <begin position="18"/>
        <end position="48"/>
    </location>
</feature>
<dbReference type="STRING" id="1333998.M2A_1919"/>
<name>A0A081BBK2_9HYPH</name>
<dbReference type="PROSITE" id="PS50076">
    <property type="entry name" value="DNAJ_2"/>
    <property type="match status" value="1"/>
</dbReference>
<evidence type="ECO:0000313" key="3">
    <source>
        <dbReference type="EMBL" id="GAK45420.1"/>
    </source>
</evidence>
<dbReference type="CDD" id="cd06257">
    <property type="entry name" value="DnaJ"/>
    <property type="match status" value="1"/>
</dbReference>
<dbReference type="eggNOG" id="COG0484">
    <property type="taxonomic scope" value="Bacteria"/>
</dbReference>
<accession>A0A081BBK2</accession>
<dbReference type="PRINTS" id="PR00625">
    <property type="entry name" value="JDOMAIN"/>
</dbReference>
<dbReference type="InterPro" id="IPR001623">
    <property type="entry name" value="DnaJ_domain"/>
</dbReference>
<evidence type="ECO:0000259" key="2">
    <source>
        <dbReference type="PROSITE" id="PS50076"/>
    </source>
</evidence>
<evidence type="ECO:0000256" key="1">
    <source>
        <dbReference type="SAM" id="MobiDB-lite"/>
    </source>
</evidence>
<feature type="region of interest" description="Disordered" evidence="1">
    <location>
        <begin position="127"/>
        <end position="147"/>
    </location>
</feature>
<keyword evidence="4" id="KW-1185">Reference proteome</keyword>
<reference evidence="3 4" key="1">
    <citation type="submission" date="2014-07" db="EMBL/GenBank/DDBJ databases">
        <title>Tepidicaulis marinum gen. nov., sp. nov., a novel marine bacterium denitrifying nitrate to nitrous oxide strictly under microaerobic conditions.</title>
        <authorList>
            <person name="Takeuchi M."/>
            <person name="Yamagishi T."/>
            <person name="Kamagata Y."/>
            <person name="Oshima K."/>
            <person name="Hattori M."/>
            <person name="Katayama T."/>
            <person name="Hanada S."/>
            <person name="Tamaki H."/>
            <person name="Marumo K."/>
            <person name="Maeda H."/>
            <person name="Nedachi M."/>
            <person name="Iwasaki W."/>
            <person name="Suwa Y."/>
            <person name="Sakata S."/>
        </authorList>
    </citation>
    <scope>NUCLEOTIDE SEQUENCE [LARGE SCALE GENOMIC DNA]</scope>
    <source>
        <strain evidence="3 4">MA2</strain>
    </source>
</reference>